<dbReference type="KEGG" id="tpf:TPHA_0C01110"/>
<dbReference type="InterPro" id="IPR001248">
    <property type="entry name" value="Pur-cyt_permease"/>
</dbReference>
<name>G8BR91_TETPH</name>
<evidence type="ECO:0000313" key="11">
    <source>
        <dbReference type="Proteomes" id="UP000005666"/>
    </source>
</evidence>
<dbReference type="PIRSF" id="PIRSF002744">
    <property type="entry name" value="Pur-cyt_permease"/>
    <property type="match status" value="1"/>
</dbReference>
<feature type="transmembrane region" description="Helical" evidence="9">
    <location>
        <begin position="485"/>
        <end position="505"/>
    </location>
</feature>
<gene>
    <name evidence="10" type="primary">TPHA0C01110</name>
    <name evidence="10" type="ordered locus">TPHA_0C01110</name>
</gene>
<keyword evidence="11" id="KW-1185">Reference proteome</keyword>
<comment type="subcellular location">
    <subcellularLocation>
        <location evidence="1">Membrane</location>
        <topology evidence="1">Multi-pass membrane protein</topology>
    </subcellularLocation>
</comment>
<dbReference type="GeneID" id="11533765"/>
<reference evidence="10 11" key="1">
    <citation type="journal article" date="2011" name="Proc. Natl. Acad. Sci. U.S.A.">
        <title>Evolutionary erosion of yeast sex chromosomes by mating-type switching accidents.</title>
        <authorList>
            <person name="Gordon J.L."/>
            <person name="Armisen D."/>
            <person name="Proux-Wera E."/>
            <person name="Oheigeartaigh S.S."/>
            <person name="Byrne K.P."/>
            <person name="Wolfe K.H."/>
        </authorList>
    </citation>
    <scope>NUCLEOTIDE SEQUENCE [LARGE SCALE GENOMIC DNA]</scope>
    <source>
        <strain evidence="11">ATCC 24235 / CBS 4417 / NBRC 1672 / NRRL Y-8282 / UCD 70-5</strain>
    </source>
</reference>
<evidence type="ECO:0000256" key="9">
    <source>
        <dbReference type="SAM" id="Phobius"/>
    </source>
</evidence>
<evidence type="ECO:0000256" key="3">
    <source>
        <dbReference type="ARBA" id="ARBA00022448"/>
    </source>
</evidence>
<dbReference type="GO" id="GO:0000329">
    <property type="term" value="C:fungal-type vacuole membrane"/>
    <property type="evidence" value="ECO:0007669"/>
    <property type="project" value="TreeGrafter"/>
</dbReference>
<feature type="transmembrane region" description="Helical" evidence="9">
    <location>
        <begin position="219"/>
        <end position="238"/>
    </location>
</feature>
<feature type="transmembrane region" description="Helical" evidence="9">
    <location>
        <begin position="447"/>
        <end position="465"/>
    </location>
</feature>
<feature type="transmembrane region" description="Helical" evidence="9">
    <location>
        <begin position="362"/>
        <end position="385"/>
    </location>
</feature>
<dbReference type="AlphaFoldDB" id="G8BR91"/>
<protein>
    <recommendedName>
        <fullName evidence="12">Purine-cytosine permease</fullName>
    </recommendedName>
</protein>
<evidence type="ECO:0000256" key="8">
    <source>
        <dbReference type="PIRNR" id="PIRNR002744"/>
    </source>
</evidence>
<feature type="transmembrane region" description="Helical" evidence="9">
    <location>
        <begin position="113"/>
        <end position="134"/>
    </location>
</feature>
<organism evidence="10 11">
    <name type="scientific">Tetrapisispora phaffii (strain ATCC 24235 / CBS 4417 / NBRC 1672 / NRRL Y-8282 / UCD 70-5)</name>
    <name type="common">Yeast</name>
    <name type="synonym">Fabospora phaffii</name>
    <dbReference type="NCBI Taxonomy" id="1071381"/>
    <lineage>
        <taxon>Eukaryota</taxon>
        <taxon>Fungi</taxon>
        <taxon>Dikarya</taxon>
        <taxon>Ascomycota</taxon>
        <taxon>Saccharomycotina</taxon>
        <taxon>Saccharomycetes</taxon>
        <taxon>Saccharomycetales</taxon>
        <taxon>Saccharomycetaceae</taxon>
        <taxon>Tetrapisispora</taxon>
    </lineage>
</organism>
<feature type="transmembrane region" description="Helical" evidence="9">
    <location>
        <begin position="416"/>
        <end position="435"/>
    </location>
</feature>
<dbReference type="EMBL" id="HE612858">
    <property type="protein sequence ID" value="CCE62267.1"/>
    <property type="molecule type" value="Genomic_DNA"/>
</dbReference>
<keyword evidence="7 8" id="KW-0472">Membrane</keyword>
<keyword evidence="5 9" id="KW-0812">Transmembrane</keyword>
<feature type="transmembrane region" description="Helical" evidence="9">
    <location>
        <begin position="525"/>
        <end position="541"/>
    </location>
</feature>
<dbReference type="GO" id="GO:0015856">
    <property type="term" value="P:cytosine transport"/>
    <property type="evidence" value="ECO:0007669"/>
    <property type="project" value="UniProtKB-ARBA"/>
</dbReference>
<dbReference type="GO" id="GO:0005886">
    <property type="term" value="C:plasma membrane"/>
    <property type="evidence" value="ECO:0007669"/>
    <property type="project" value="TreeGrafter"/>
</dbReference>
<dbReference type="Pfam" id="PF02133">
    <property type="entry name" value="Transp_cyt_pur"/>
    <property type="match status" value="1"/>
</dbReference>
<proteinExistence type="inferred from homology"/>
<dbReference type="FunFam" id="1.10.4160.10:FF:000002">
    <property type="entry name" value="Purine-cytosine permease fcyB"/>
    <property type="match status" value="1"/>
</dbReference>
<dbReference type="Gene3D" id="1.10.4160.10">
    <property type="entry name" value="Hydantoin permease"/>
    <property type="match status" value="1"/>
</dbReference>
<accession>G8BR91</accession>
<dbReference type="eggNOG" id="ENOG502QQ8Y">
    <property type="taxonomic scope" value="Eukaryota"/>
</dbReference>
<dbReference type="HOGENOM" id="CLU_026016_2_1_1"/>
<keyword evidence="6 9" id="KW-1133">Transmembrane helix</keyword>
<evidence type="ECO:0000313" key="10">
    <source>
        <dbReference type="EMBL" id="CCE62267.1"/>
    </source>
</evidence>
<evidence type="ECO:0000256" key="7">
    <source>
        <dbReference type="ARBA" id="ARBA00023136"/>
    </source>
</evidence>
<feature type="transmembrane region" description="Helical" evidence="9">
    <location>
        <begin position="319"/>
        <end position="342"/>
    </location>
</feature>
<feature type="transmembrane region" description="Helical" evidence="9">
    <location>
        <begin position="247"/>
        <end position="264"/>
    </location>
</feature>
<keyword evidence="4" id="KW-0597">Phosphoprotein</keyword>
<feature type="transmembrane region" description="Helical" evidence="9">
    <location>
        <begin position="183"/>
        <end position="207"/>
    </location>
</feature>
<evidence type="ECO:0000256" key="5">
    <source>
        <dbReference type="ARBA" id="ARBA00022692"/>
    </source>
</evidence>
<feature type="transmembrane region" description="Helical" evidence="9">
    <location>
        <begin position="284"/>
        <end position="307"/>
    </location>
</feature>
<evidence type="ECO:0000256" key="1">
    <source>
        <dbReference type="ARBA" id="ARBA00004141"/>
    </source>
</evidence>
<dbReference type="RefSeq" id="XP_003684701.1">
    <property type="nucleotide sequence ID" value="XM_003684653.1"/>
</dbReference>
<comment type="similarity">
    <text evidence="2 8">Belongs to the purine-cytosine permease (2.A.39) family.</text>
</comment>
<dbReference type="PANTHER" id="PTHR31806:SF1">
    <property type="entry name" value="PURINE-CYTOSINE PERMEASE FCY2-RELATED"/>
    <property type="match status" value="1"/>
</dbReference>
<dbReference type="GO" id="GO:0015205">
    <property type="term" value="F:nucleobase transmembrane transporter activity"/>
    <property type="evidence" value="ECO:0007669"/>
    <property type="project" value="TreeGrafter"/>
</dbReference>
<evidence type="ECO:0000256" key="4">
    <source>
        <dbReference type="ARBA" id="ARBA00022553"/>
    </source>
</evidence>
<feature type="transmembrane region" description="Helical" evidence="9">
    <location>
        <begin position="140"/>
        <end position="162"/>
    </location>
</feature>
<dbReference type="OrthoDB" id="2116389at2759"/>
<dbReference type="PANTHER" id="PTHR31806">
    <property type="entry name" value="PURINE-CYTOSINE PERMEASE FCY2-RELATED"/>
    <property type="match status" value="1"/>
</dbReference>
<evidence type="ECO:0000256" key="6">
    <source>
        <dbReference type="ARBA" id="ARBA00022989"/>
    </source>
</evidence>
<keyword evidence="3 8" id="KW-0813">Transport</keyword>
<dbReference type="InterPro" id="IPR026030">
    <property type="entry name" value="Pur-cyt_permease_Fcy2/21/22"/>
</dbReference>
<evidence type="ECO:0008006" key="12">
    <source>
        <dbReference type="Google" id="ProtNLM"/>
    </source>
</evidence>
<sequence length="551" mass="60635">MTDQISETSKVLENNLYSAELSSQDKDINDVHFQYEKEHDLENSDFNSDKEKISVTSIDGFEEDTTEFGKVERKTNWIIKLYSLLNAEQKGVEPITDEEKNDDSIFGATTMWFSANMVVSSYALGVIGPVTFGLNFGTSILTIIFFTLLGIVWVAFFSIFGAEFGLRQMILSRFLVGNVTARVFSLINMVACAGWGIVNTIAAAQLISAVNPGPHSCPPWAGCIIITIGVICITFFGYKVIHTYEKWSWVPNFAVFLVLIAQLSRSGSVTSGDWGGGANTAAGVLSFGTSIFGYAAGWTTYAADYTVYMPRNTNKYKIFLSLCFGLAVPLWFTLILGAASAVGTFNNPVWNDYYQKNSVGGLTFAILAVDSLGGFGQFCCVLLAMSTIANQIPNMYSIALSAQALWDPLAKVPRPIWTLVGNCVVLGISIPAYYQFSGFLSDFMDSIGYYLSIYIAIAISEHFFWRRGFKGYNIDDWNKWDKLPIGIAGMSAFVVGVVGTALGMSQTYWTGEIGRLIGNEGGGDIGFELAFSWSFIVYNLVRPLELKYFGR</sequence>
<dbReference type="OMA" id="LWLSANM"/>
<dbReference type="CDD" id="cd11484">
    <property type="entry name" value="SLC-NCS1sbd_CobB-like"/>
    <property type="match status" value="1"/>
</dbReference>
<dbReference type="Proteomes" id="UP000005666">
    <property type="component" value="Chromosome 3"/>
</dbReference>
<evidence type="ECO:0000256" key="2">
    <source>
        <dbReference type="ARBA" id="ARBA00008974"/>
    </source>
</evidence>